<dbReference type="AlphaFoldDB" id="A0AAP3GE86"/>
<sequence>MAVFLPAPVLQQPGDVEWEWVLGDRDYYWGFSVRPYQANEASEIIRMWVTSDNRLNQTTHFIVRKLDNDPGLMQFSAIRFP</sequence>
<protein>
    <submittedName>
        <fullName evidence="1">Uncharacterized protein</fullName>
    </submittedName>
</protein>
<accession>A0AAP3GE86</accession>
<name>A0AAP3GE86_BRELA</name>
<dbReference type="Proteomes" id="UP001077662">
    <property type="component" value="Unassembled WGS sequence"/>
</dbReference>
<dbReference type="EMBL" id="JAPTNE010000070">
    <property type="protein sequence ID" value="MCZ0810329.1"/>
    <property type="molecule type" value="Genomic_DNA"/>
</dbReference>
<evidence type="ECO:0000313" key="2">
    <source>
        <dbReference type="Proteomes" id="UP001077662"/>
    </source>
</evidence>
<proteinExistence type="predicted"/>
<comment type="caution">
    <text evidence="1">The sequence shown here is derived from an EMBL/GenBank/DDBJ whole genome shotgun (WGS) entry which is preliminary data.</text>
</comment>
<evidence type="ECO:0000313" key="1">
    <source>
        <dbReference type="EMBL" id="MCZ0810329.1"/>
    </source>
</evidence>
<organism evidence="1 2">
    <name type="scientific">Brevibacillus laterosporus</name>
    <name type="common">Bacillus laterosporus</name>
    <dbReference type="NCBI Taxonomy" id="1465"/>
    <lineage>
        <taxon>Bacteria</taxon>
        <taxon>Bacillati</taxon>
        <taxon>Bacillota</taxon>
        <taxon>Bacilli</taxon>
        <taxon>Bacillales</taxon>
        <taxon>Paenibacillaceae</taxon>
        <taxon>Brevibacillus</taxon>
    </lineage>
</organism>
<gene>
    <name evidence="1" type="ORF">O0554_26215</name>
</gene>
<dbReference type="RefSeq" id="WP_119734817.1">
    <property type="nucleotide sequence ID" value="NZ_CP032411.1"/>
</dbReference>
<reference evidence="1" key="1">
    <citation type="submission" date="2022-09" db="EMBL/GenBank/DDBJ databases">
        <title>Genome analysis and characterization of larvicidal activity of Brevibacillus strains.</title>
        <authorList>
            <person name="Patrusheva E.V."/>
            <person name="Izotova A.O."/>
            <person name="Toshchakov S.V."/>
            <person name="Sineoky S.P."/>
        </authorList>
    </citation>
    <scope>NUCLEOTIDE SEQUENCE</scope>
    <source>
        <strain evidence="1">VKPM_B-13247</strain>
    </source>
</reference>